<accession>A0A1M7PT53</accession>
<keyword evidence="9" id="KW-1185">Reference proteome</keyword>
<reference evidence="8 9" key="1">
    <citation type="submission" date="2016-11" db="EMBL/GenBank/DDBJ databases">
        <authorList>
            <person name="Jaros S."/>
            <person name="Januszkiewicz K."/>
            <person name="Wedrychowicz H."/>
        </authorList>
    </citation>
    <scope>NUCLEOTIDE SEQUENCE [LARGE SCALE GENOMIC DNA]</scope>
    <source>
        <strain evidence="8 9">DSM 46144</strain>
    </source>
</reference>
<dbReference type="GO" id="GO:0003677">
    <property type="term" value="F:DNA binding"/>
    <property type="evidence" value="ECO:0007669"/>
    <property type="project" value="UniProtKB-KW"/>
</dbReference>
<sequence>MQPWATIAPSYGYLSPDRSPALRKADEERFTAFVEERMDRWRRSAFLLCRDWHTADDLVSTTVTKLFQHWRKVCAADNPDAYAQRILARSWLDERRRPWRREHASDELPDRGLSPDDRVEDHASLEALLDAVGPRQRAVLVLRYYLDFSIEETAEILRIAPGTVKSQAARGLASLRVLSHPPAPVTGRTFHPGRKP</sequence>
<dbReference type="InterPro" id="IPR014284">
    <property type="entry name" value="RNA_pol_sigma-70_dom"/>
</dbReference>
<keyword evidence="3" id="KW-0731">Sigma factor</keyword>
<dbReference type="AlphaFoldDB" id="A0A1M7PT53"/>
<dbReference type="Gene3D" id="1.10.10.10">
    <property type="entry name" value="Winged helix-like DNA-binding domain superfamily/Winged helix DNA-binding domain"/>
    <property type="match status" value="1"/>
</dbReference>
<dbReference type="CDD" id="cd06171">
    <property type="entry name" value="Sigma70_r4"/>
    <property type="match status" value="1"/>
</dbReference>
<dbReference type="Proteomes" id="UP000184440">
    <property type="component" value="Unassembled WGS sequence"/>
</dbReference>
<feature type="domain" description="RNA polymerase sigma factor 70 region 4 type 2" evidence="7">
    <location>
        <begin position="124"/>
        <end position="175"/>
    </location>
</feature>
<evidence type="ECO:0000259" key="7">
    <source>
        <dbReference type="Pfam" id="PF08281"/>
    </source>
</evidence>
<dbReference type="InterPro" id="IPR013249">
    <property type="entry name" value="RNA_pol_sigma70_r4_t2"/>
</dbReference>
<comment type="similarity">
    <text evidence="1">Belongs to the sigma-70 factor family. ECF subfamily.</text>
</comment>
<dbReference type="InterPro" id="IPR007627">
    <property type="entry name" value="RNA_pol_sigma70_r2"/>
</dbReference>
<organism evidence="8 9">
    <name type="scientific">Cryptosporangium aurantiacum</name>
    <dbReference type="NCBI Taxonomy" id="134849"/>
    <lineage>
        <taxon>Bacteria</taxon>
        <taxon>Bacillati</taxon>
        <taxon>Actinomycetota</taxon>
        <taxon>Actinomycetes</taxon>
        <taxon>Cryptosporangiales</taxon>
        <taxon>Cryptosporangiaceae</taxon>
        <taxon>Cryptosporangium</taxon>
    </lineage>
</organism>
<evidence type="ECO:0000256" key="2">
    <source>
        <dbReference type="ARBA" id="ARBA00023015"/>
    </source>
</evidence>
<dbReference type="SUPFAM" id="SSF88659">
    <property type="entry name" value="Sigma3 and sigma4 domains of RNA polymerase sigma factors"/>
    <property type="match status" value="1"/>
</dbReference>
<dbReference type="Gene3D" id="1.10.1740.10">
    <property type="match status" value="1"/>
</dbReference>
<dbReference type="PANTHER" id="PTHR43133:SF50">
    <property type="entry name" value="ECF RNA POLYMERASE SIGMA FACTOR SIGM"/>
    <property type="match status" value="1"/>
</dbReference>
<dbReference type="InterPro" id="IPR013324">
    <property type="entry name" value="RNA_pol_sigma_r3/r4-like"/>
</dbReference>
<evidence type="ECO:0000313" key="9">
    <source>
        <dbReference type="Proteomes" id="UP000184440"/>
    </source>
</evidence>
<dbReference type="Pfam" id="PF04542">
    <property type="entry name" value="Sigma70_r2"/>
    <property type="match status" value="1"/>
</dbReference>
<dbReference type="PANTHER" id="PTHR43133">
    <property type="entry name" value="RNA POLYMERASE ECF-TYPE SIGMA FACTO"/>
    <property type="match status" value="1"/>
</dbReference>
<dbReference type="SUPFAM" id="SSF88946">
    <property type="entry name" value="Sigma2 domain of RNA polymerase sigma factors"/>
    <property type="match status" value="1"/>
</dbReference>
<evidence type="ECO:0000256" key="3">
    <source>
        <dbReference type="ARBA" id="ARBA00023082"/>
    </source>
</evidence>
<keyword evidence="5" id="KW-0804">Transcription</keyword>
<dbReference type="OrthoDB" id="3783006at2"/>
<dbReference type="STRING" id="134849.SAMN05443668_103657"/>
<dbReference type="InterPro" id="IPR036388">
    <property type="entry name" value="WH-like_DNA-bd_sf"/>
</dbReference>
<dbReference type="NCBIfam" id="TIGR02937">
    <property type="entry name" value="sigma70-ECF"/>
    <property type="match status" value="1"/>
</dbReference>
<dbReference type="Pfam" id="PF08281">
    <property type="entry name" value="Sigma70_r4_2"/>
    <property type="match status" value="1"/>
</dbReference>
<name>A0A1M7PT53_9ACTN</name>
<feature type="domain" description="RNA polymerase sigma-70 region 2" evidence="6">
    <location>
        <begin position="35"/>
        <end position="100"/>
    </location>
</feature>
<dbReference type="GO" id="GO:0006352">
    <property type="term" value="P:DNA-templated transcription initiation"/>
    <property type="evidence" value="ECO:0007669"/>
    <property type="project" value="InterPro"/>
</dbReference>
<dbReference type="InterPro" id="IPR013325">
    <property type="entry name" value="RNA_pol_sigma_r2"/>
</dbReference>
<evidence type="ECO:0000256" key="1">
    <source>
        <dbReference type="ARBA" id="ARBA00010641"/>
    </source>
</evidence>
<dbReference type="InterPro" id="IPR039425">
    <property type="entry name" value="RNA_pol_sigma-70-like"/>
</dbReference>
<proteinExistence type="inferred from homology"/>
<dbReference type="EMBL" id="FRCS01000003">
    <property type="protein sequence ID" value="SHN20634.1"/>
    <property type="molecule type" value="Genomic_DNA"/>
</dbReference>
<evidence type="ECO:0000313" key="8">
    <source>
        <dbReference type="EMBL" id="SHN20634.1"/>
    </source>
</evidence>
<evidence type="ECO:0000256" key="5">
    <source>
        <dbReference type="ARBA" id="ARBA00023163"/>
    </source>
</evidence>
<gene>
    <name evidence="8" type="ORF">SAMN05443668_103657</name>
</gene>
<protein>
    <submittedName>
        <fullName evidence="8">RNA polymerase sigma-70 factor, sigma-E family</fullName>
    </submittedName>
</protein>
<evidence type="ECO:0000259" key="6">
    <source>
        <dbReference type="Pfam" id="PF04542"/>
    </source>
</evidence>
<keyword evidence="2" id="KW-0805">Transcription regulation</keyword>
<evidence type="ECO:0000256" key="4">
    <source>
        <dbReference type="ARBA" id="ARBA00023125"/>
    </source>
</evidence>
<dbReference type="GO" id="GO:0016987">
    <property type="term" value="F:sigma factor activity"/>
    <property type="evidence" value="ECO:0007669"/>
    <property type="project" value="UniProtKB-KW"/>
</dbReference>
<keyword evidence="4" id="KW-0238">DNA-binding</keyword>